<keyword evidence="1" id="KW-1133">Transmembrane helix</keyword>
<dbReference type="EMBL" id="JNBR01000131">
    <property type="protein sequence ID" value="OQR96752.1"/>
    <property type="molecule type" value="Genomic_DNA"/>
</dbReference>
<evidence type="ECO:0000313" key="2">
    <source>
        <dbReference type="EMBL" id="OQR96752.1"/>
    </source>
</evidence>
<keyword evidence="1" id="KW-0812">Transmembrane</keyword>
<feature type="transmembrane region" description="Helical" evidence="1">
    <location>
        <begin position="144"/>
        <end position="166"/>
    </location>
</feature>
<dbReference type="OrthoDB" id="77714at2759"/>
<evidence type="ECO:0000256" key="1">
    <source>
        <dbReference type="SAM" id="Phobius"/>
    </source>
</evidence>
<organism evidence="2 3">
    <name type="scientific">Achlya hypogyna</name>
    <name type="common">Oomycete</name>
    <name type="synonym">Protoachlya hypogyna</name>
    <dbReference type="NCBI Taxonomy" id="1202772"/>
    <lineage>
        <taxon>Eukaryota</taxon>
        <taxon>Sar</taxon>
        <taxon>Stramenopiles</taxon>
        <taxon>Oomycota</taxon>
        <taxon>Saprolegniomycetes</taxon>
        <taxon>Saprolegniales</taxon>
        <taxon>Achlyaceae</taxon>
        <taxon>Achlya</taxon>
    </lineage>
</organism>
<protein>
    <submittedName>
        <fullName evidence="2">Uncharacterized protein</fullName>
    </submittedName>
</protein>
<evidence type="ECO:0000313" key="3">
    <source>
        <dbReference type="Proteomes" id="UP000243579"/>
    </source>
</evidence>
<feature type="transmembrane region" description="Helical" evidence="1">
    <location>
        <begin position="113"/>
        <end position="132"/>
    </location>
</feature>
<name>A0A1V9ZFK0_ACHHY</name>
<feature type="transmembrane region" description="Helical" evidence="1">
    <location>
        <begin position="186"/>
        <end position="209"/>
    </location>
</feature>
<keyword evidence="3" id="KW-1185">Reference proteome</keyword>
<keyword evidence="1" id="KW-0472">Membrane</keyword>
<reference evidence="2 3" key="1">
    <citation type="journal article" date="2014" name="Genome Biol. Evol.">
        <title>The secreted proteins of Achlya hypogyna and Thraustotheca clavata identify the ancestral oomycete secretome and reveal gene acquisitions by horizontal gene transfer.</title>
        <authorList>
            <person name="Misner I."/>
            <person name="Blouin N."/>
            <person name="Leonard G."/>
            <person name="Richards T.A."/>
            <person name="Lane C.E."/>
        </authorList>
    </citation>
    <scope>NUCLEOTIDE SEQUENCE [LARGE SCALE GENOMIC DNA]</scope>
    <source>
        <strain evidence="2 3">ATCC 48635</strain>
    </source>
</reference>
<accession>A0A1V9ZFK0</accession>
<comment type="caution">
    <text evidence="2">The sequence shown here is derived from an EMBL/GenBank/DDBJ whole genome shotgun (WGS) entry which is preliminary data.</text>
</comment>
<sequence>MAVAWVQERALLLILSVLSVLLVTLYTSASVTWLQKDVHFIAARAPPFALSSHWTTARQLGVGNVTSVRWDLSLWDYCLTTHVGANATSVCSMWKEACREADLQHSTVCGAMGSLQTLAFLSLSLSIIGLYIGYRSVTSEKPLVLPLLCLAIRAVQVGLEAGALLEVTSLVPPSALFPYGLDLDKGPFYCFANVCCSAAVFASALFVFLRTSGPHRHEYILFNTVEEIEN</sequence>
<dbReference type="AlphaFoldDB" id="A0A1V9ZFK0"/>
<dbReference type="Proteomes" id="UP000243579">
    <property type="component" value="Unassembled WGS sequence"/>
</dbReference>
<gene>
    <name evidence="2" type="ORF">ACHHYP_13610</name>
</gene>
<proteinExistence type="predicted"/>